<sequence>MSKTGVFVDDKEKVYARLLSRQCILDFEHFLVDTDIASLANRILERNPDVVALDYRLDEEVGDLAANKTFKASALAQHLRDKAVSAPAEDFPIVLVSAETKIRSLFDPDRTAHDLFDKVFVKEQIRVDAKRAQTELISLANAYETLAQQQAYSLETFLDTSEEDRAFTDLQELRTPVETASAPHQVVGFLLKQLFNKPGLLLDDADTAARLGITQPSFEAVRPKLFEAGLAYSGQLAEGWPRWWAHRVEAWLEEKLGTRPITTTALERAKRLGTALELSLEPARSPWTRSDDEKISFACASCRRGAEVRHSVSAFEGAVPRYRIARRICWDCVQTGRYEHEHPTLRIDELDERVAAKVRTMNKPAAR</sequence>
<dbReference type="Proteomes" id="UP000560131">
    <property type="component" value="Unassembled WGS sequence"/>
</dbReference>
<evidence type="ECO:0000313" key="1">
    <source>
        <dbReference type="EMBL" id="MBB5724693.1"/>
    </source>
</evidence>
<protein>
    <recommendedName>
        <fullName evidence="3">Response regulatory domain-containing protein</fullName>
    </recommendedName>
</protein>
<proteinExistence type="predicted"/>
<keyword evidence="2" id="KW-1185">Reference proteome</keyword>
<reference evidence="1 2" key="1">
    <citation type="submission" date="2020-08" db="EMBL/GenBank/DDBJ databases">
        <title>Genomic Encyclopedia of Type Strains, Phase IV (KMG-IV): sequencing the most valuable type-strain genomes for metagenomic binning, comparative biology and taxonomic classification.</title>
        <authorList>
            <person name="Goeker M."/>
        </authorList>
    </citation>
    <scope>NUCLEOTIDE SEQUENCE [LARGE SCALE GENOMIC DNA]</scope>
    <source>
        <strain evidence="1 2">DSM 101535</strain>
    </source>
</reference>
<dbReference type="EMBL" id="JACIJN010000002">
    <property type="protein sequence ID" value="MBB5724693.1"/>
    <property type="molecule type" value="Genomic_DNA"/>
</dbReference>
<evidence type="ECO:0000313" key="2">
    <source>
        <dbReference type="Proteomes" id="UP000560131"/>
    </source>
</evidence>
<comment type="caution">
    <text evidence="1">The sequence shown here is derived from an EMBL/GenBank/DDBJ whole genome shotgun (WGS) entry which is preliminary data.</text>
</comment>
<organism evidence="1 2">
    <name type="scientific">Sphingomonas endophytica</name>
    <dbReference type="NCBI Taxonomy" id="869719"/>
    <lineage>
        <taxon>Bacteria</taxon>
        <taxon>Pseudomonadati</taxon>
        <taxon>Pseudomonadota</taxon>
        <taxon>Alphaproteobacteria</taxon>
        <taxon>Sphingomonadales</taxon>
        <taxon>Sphingomonadaceae</taxon>
        <taxon>Sphingomonas</taxon>
    </lineage>
</organism>
<evidence type="ECO:0008006" key="3">
    <source>
        <dbReference type="Google" id="ProtNLM"/>
    </source>
</evidence>
<name>A0ABR6N1N0_9SPHN</name>
<gene>
    <name evidence="1" type="ORF">FHS97_000601</name>
</gene>
<dbReference type="RefSeq" id="WP_184033126.1">
    <property type="nucleotide sequence ID" value="NZ_BAABAR010000007.1"/>
</dbReference>
<accession>A0ABR6N1N0</accession>